<evidence type="ECO:0000313" key="1">
    <source>
        <dbReference type="EMBL" id="EWM26946.1"/>
    </source>
</evidence>
<keyword evidence="2" id="KW-1185">Reference proteome</keyword>
<evidence type="ECO:0000313" key="2">
    <source>
        <dbReference type="Proteomes" id="UP000019335"/>
    </source>
</evidence>
<name>W7U280_9STRA</name>
<dbReference type="AlphaFoldDB" id="W7U280"/>
<gene>
    <name evidence="1" type="ORF">Naga_101205g1</name>
</gene>
<protein>
    <submittedName>
        <fullName evidence="1">Uncharacterized protein</fullName>
    </submittedName>
</protein>
<sequence length="144" mass="16437">MKACPGRFPGVNAHDHVSKCVKMTMEGYVVWRSSPHRDIVRKKHDVSLPAFEQEVTYRASKLIRSHTLLSLIGRRSKLIVARVLQAYVGDGWQWRRSTTMDSRPQRHRCHSLPSTLLDGACISLHADAVDRLRVFGHVVCRNQP</sequence>
<comment type="caution">
    <text evidence="1">The sequence shown here is derived from an EMBL/GenBank/DDBJ whole genome shotgun (WGS) entry which is preliminary data.</text>
</comment>
<dbReference type="Proteomes" id="UP000019335">
    <property type="component" value="Chromosome 7"/>
</dbReference>
<dbReference type="EMBL" id="AZIL01000550">
    <property type="protein sequence ID" value="EWM26946.1"/>
    <property type="molecule type" value="Genomic_DNA"/>
</dbReference>
<organism evidence="1 2">
    <name type="scientific">Nannochloropsis gaditana</name>
    <dbReference type="NCBI Taxonomy" id="72520"/>
    <lineage>
        <taxon>Eukaryota</taxon>
        <taxon>Sar</taxon>
        <taxon>Stramenopiles</taxon>
        <taxon>Ochrophyta</taxon>
        <taxon>Eustigmatophyceae</taxon>
        <taxon>Eustigmatales</taxon>
        <taxon>Monodopsidaceae</taxon>
        <taxon>Nannochloropsis</taxon>
    </lineage>
</organism>
<reference evidence="1 2" key="1">
    <citation type="journal article" date="2014" name="Mol. Plant">
        <title>Chromosome Scale Genome Assembly and Transcriptome Profiling of Nannochloropsis gaditana in Nitrogen Depletion.</title>
        <authorList>
            <person name="Corteggiani Carpinelli E."/>
            <person name="Telatin A."/>
            <person name="Vitulo N."/>
            <person name="Forcato C."/>
            <person name="D'Angelo M."/>
            <person name="Schiavon R."/>
            <person name="Vezzi A."/>
            <person name="Giacometti G.M."/>
            <person name="Morosinotto T."/>
            <person name="Valle G."/>
        </authorList>
    </citation>
    <scope>NUCLEOTIDE SEQUENCE [LARGE SCALE GENOMIC DNA]</scope>
    <source>
        <strain evidence="1 2">B-31</strain>
    </source>
</reference>
<proteinExistence type="predicted"/>
<accession>W7U280</accession>